<dbReference type="Proteomes" id="UP000799779">
    <property type="component" value="Unassembled WGS sequence"/>
</dbReference>
<feature type="transmembrane region" description="Helical" evidence="1">
    <location>
        <begin position="249"/>
        <end position="271"/>
    </location>
</feature>
<proteinExistence type="predicted"/>
<feature type="transmembrane region" description="Helical" evidence="1">
    <location>
        <begin position="41"/>
        <end position="64"/>
    </location>
</feature>
<sequence>MAPAIDKFIDPENIPSNLEGSWLDWKVPGSKFRTPLPTATFAVAAICAFYFIADYLIGCFMCCFMRKKMKKTNKTLMESYPYSISKLILLLYFSFYVADRVLTEIGEKRVVMYYPFLIVLTVLTLFADATLMFYLLGAFTMELYKKAGDSKENSFGIKFGLRAITWGLTLLAGAGPAAFIYYLASNKLMNDDTKKAISETGGPRLALVTSYTKITLAFYCIYLGAALILTWIVISNVRKLKKRQVPSKAVTIGLPLLVTALDVRSLVQVVYAGYYTYKDNAEAGAAKLIRLIFYGFLCIVIYQTVIWVCRCEDFEEVADAPEHKNISYAPVVDERAPQPVYHADPDTVYQAQQTAYNPHGVAPNQYNNQTYGYQNA</sequence>
<accession>A0A6A5W2D2</accession>
<keyword evidence="3" id="KW-1185">Reference proteome</keyword>
<feature type="transmembrane region" description="Helical" evidence="1">
    <location>
        <begin position="291"/>
        <end position="309"/>
    </location>
</feature>
<evidence type="ECO:0000313" key="3">
    <source>
        <dbReference type="Proteomes" id="UP000799779"/>
    </source>
</evidence>
<dbReference type="EMBL" id="ML977716">
    <property type="protein sequence ID" value="KAF1993275.1"/>
    <property type="molecule type" value="Genomic_DNA"/>
</dbReference>
<evidence type="ECO:0000313" key="2">
    <source>
        <dbReference type="EMBL" id="KAF1993275.1"/>
    </source>
</evidence>
<keyword evidence="1" id="KW-0812">Transmembrane</keyword>
<keyword evidence="1" id="KW-1133">Transmembrane helix</keyword>
<organism evidence="2 3">
    <name type="scientific">Amniculicola lignicola CBS 123094</name>
    <dbReference type="NCBI Taxonomy" id="1392246"/>
    <lineage>
        <taxon>Eukaryota</taxon>
        <taxon>Fungi</taxon>
        <taxon>Dikarya</taxon>
        <taxon>Ascomycota</taxon>
        <taxon>Pezizomycotina</taxon>
        <taxon>Dothideomycetes</taxon>
        <taxon>Pleosporomycetidae</taxon>
        <taxon>Pleosporales</taxon>
        <taxon>Amniculicolaceae</taxon>
        <taxon>Amniculicola</taxon>
    </lineage>
</organism>
<evidence type="ECO:0000256" key="1">
    <source>
        <dbReference type="SAM" id="Phobius"/>
    </source>
</evidence>
<dbReference type="OrthoDB" id="5419954at2759"/>
<protein>
    <submittedName>
        <fullName evidence="2">Uncharacterized protein</fullName>
    </submittedName>
</protein>
<feature type="transmembrane region" description="Helical" evidence="1">
    <location>
        <begin position="114"/>
        <end position="139"/>
    </location>
</feature>
<feature type="transmembrane region" description="Helical" evidence="1">
    <location>
        <begin position="216"/>
        <end position="237"/>
    </location>
</feature>
<feature type="transmembrane region" description="Helical" evidence="1">
    <location>
        <begin position="84"/>
        <end position="102"/>
    </location>
</feature>
<reference evidence="2" key="1">
    <citation type="journal article" date="2020" name="Stud. Mycol.">
        <title>101 Dothideomycetes genomes: a test case for predicting lifestyles and emergence of pathogens.</title>
        <authorList>
            <person name="Haridas S."/>
            <person name="Albert R."/>
            <person name="Binder M."/>
            <person name="Bloem J."/>
            <person name="Labutti K."/>
            <person name="Salamov A."/>
            <person name="Andreopoulos B."/>
            <person name="Baker S."/>
            <person name="Barry K."/>
            <person name="Bills G."/>
            <person name="Bluhm B."/>
            <person name="Cannon C."/>
            <person name="Castanera R."/>
            <person name="Culley D."/>
            <person name="Daum C."/>
            <person name="Ezra D."/>
            <person name="Gonzalez J."/>
            <person name="Henrissat B."/>
            <person name="Kuo A."/>
            <person name="Liang C."/>
            <person name="Lipzen A."/>
            <person name="Lutzoni F."/>
            <person name="Magnuson J."/>
            <person name="Mondo S."/>
            <person name="Nolan M."/>
            <person name="Ohm R."/>
            <person name="Pangilinan J."/>
            <person name="Park H.-J."/>
            <person name="Ramirez L."/>
            <person name="Alfaro M."/>
            <person name="Sun H."/>
            <person name="Tritt A."/>
            <person name="Yoshinaga Y."/>
            <person name="Zwiers L.-H."/>
            <person name="Turgeon B."/>
            <person name="Goodwin S."/>
            <person name="Spatafora J."/>
            <person name="Crous P."/>
            <person name="Grigoriev I."/>
        </authorList>
    </citation>
    <scope>NUCLEOTIDE SEQUENCE</scope>
    <source>
        <strain evidence="2">CBS 123094</strain>
    </source>
</reference>
<name>A0A6A5W2D2_9PLEO</name>
<keyword evidence="1" id="KW-0472">Membrane</keyword>
<gene>
    <name evidence="2" type="ORF">P154DRAFT_582995</name>
</gene>
<dbReference type="AlphaFoldDB" id="A0A6A5W2D2"/>
<feature type="transmembrane region" description="Helical" evidence="1">
    <location>
        <begin position="159"/>
        <end position="184"/>
    </location>
</feature>